<accession>A0A0A7I833</accession>
<proteinExistence type="predicted"/>
<dbReference type="EMBL" id="CP007456">
    <property type="protein sequence ID" value="AIZ15395.1"/>
    <property type="molecule type" value="Genomic_DNA"/>
</dbReference>
<dbReference type="Gene3D" id="3.40.50.720">
    <property type="entry name" value="NAD(P)-binding Rossmann-like Domain"/>
    <property type="match status" value="1"/>
</dbReference>
<evidence type="ECO:0000313" key="2">
    <source>
        <dbReference type="Proteomes" id="UP000030625"/>
    </source>
</evidence>
<protein>
    <recommendedName>
        <fullName evidence="3">Short-chain dehydrogenase</fullName>
    </recommendedName>
</protein>
<dbReference type="Proteomes" id="UP000030625">
    <property type="component" value="Chromosome"/>
</dbReference>
<dbReference type="InterPro" id="IPR036291">
    <property type="entry name" value="NAD(P)-bd_dom_sf"/>
</dbReference>
<dbReference type="HOGENOM" id="CLU_2951022_0_0_11"/>
<dbReference type="OrthoDB" id="158573at2"/>
<sequence length="59" mass="6205">MAEQQRVAVVTGTAGGVGGRLACTLATEGWHVFAAVPADAHLTNVDLRPRQEVSTKFNV</sequence>
<name>A0A0A7I833_9BIFI</name>
<dbReference type="KEGG" id="bka:AH68_02835"/>
<dbReference type="RefSeq" id="WP_039197446.1">
    <property type="nucleotide sequence ID" value="NZ_CP007456.1"/>
</dbReference>
<dbReference type="AlphaFoldDB" id="A0A0A7I833"/>
<evidence type="ECO:0008006" key="3">
    <source>
        <dbReference type="Google" id="ProtNLM"/>
    </source>
</evidence>
<reference evidence="1 2" key="1">
    <citation type="journal article" date="2015" name="Genome Announc.">
        <title>Complete and Assembled Genome Sequence of Bifidobacterium kashiwanohense PV20-2, Isolated from the Feces of an Anemic Kenyan Infant.</title>
        <authorList>
            <person name="Vazquez-Gutierrez P."/>
            <person name="Lacroix C."/>
            <person name="Chassard C."/>
            <person name="Klumpp J."/>
            <person name="Jans C."/>
            <person name="Stevens M.J."/>
        </authorList>
    </citation>
    <scope>NUCLEOTIDE SEQUENCE [LARGE SCALE GENOMIC DNA]</scope>
    <source>
        <strain evidence="1 2">PV20-2</strain>
    </source>
</reference>
<evidence type="ECO:0000313" key="1">
    <source>
        <dbReference type="EMBL" id="AIZ15395.1"/>
    </source>
</evidence>
<dbReference type="SUPFAM" id="SSF51735">
    <property type="entry name" value="NAD(P)-binding Rossmann-fold domains"/>
    <property type="match status" value="1"/>
</dbReference>
<gene>
    <name evidence="1" type="ORF">AH68_02835</name>
</gene>
<organism evidence="1 2">
    <name type="scientific">Bifidobacterium catenulatum PV20-2</name>
    <dbReference type="NCBI Taxonomy" id="1447716"/>
    <lineage>
        <taxon>Bacteria</taxon>
        <taxon>Bacillati</taxon>
        <taxon>Actinomycetota</taxon>
        <taxon>Actinomycetes</taxon>
        <taxon>Bifidobacteriales</taxon>
        <taxon>Bifidobacteriaceae</taxon>
        <taxon>Bifidobacterium</taxon>
    </lineage>
</organism>
<dbReference type="STRING" id="1447716.AH68_02835"/>